<dbReference type="InterPro" id="IPR036881">
    <property type="entry name" value="Glyco_hydro_3_C_sf"/>
</dbReference>
<dbReference type="Pfam" id="PF01915">
    <property type="entry name" value="Glyco_hydro_3_C"/>
    <property type="match status" value="1"/>
</dbReference>
<dbReference type="SUPFAM" id="SSF52279">
    <property type="entry name" value="Beta-D-glucan exohydrolase, C-terminal domain"/>
    <property type="match status" value="1"/>
</dbReference>
<evidence type="ECO:0000256" key="13">
    <source>
        <dbReference type="ARBA" id="ARBA00041276"/>
    </source>
</evidence>
<dbReference type="GO" id="GO:0005576">
    <property type="term" value="C:extracellular region"/>
    <property type="evidence" value="ECO:0007669"/>
    <property type="project" value="UniProtKB-SubCell"/>
</dbReference>
<dbReference type="SUPFAM" id="SSF51445">
    <property type="entry name" value="(Trans)glycosidases"/>
    <property type="match status" value="1"/>
</dbReference>
<dbReference type="Gene3D" id="2.60.40.10">
    <property type="entry name" value="Immunoglobulins"/>
    <property type="match status" value="1"/>
</dbReference>
<dbReference type="InterPro" id="IPR013783">
    <property type="entry name" value="Ig-like_fold"/>
</dbReference>
<name>A0A5A8DM98_CAFRO</name>
<feature type="domain" description="Apple" evidence="16">
    <location>
        <begin position="378"/>
        <end position="443"/>
    </location>
</feature>
<dbReference type="InterPro" id="IPR017853">
    <property type="entry name" value="GH"/>
</dbReference>
<dbReference type="Proteomes" id="UP000322899">
    <property type="component" value="Unassembled WGS sequence"/>
</dbReference>
<evidence type="ECO:0000256" key="5">
    <source>
        <dbReference type="ARBA" id="ARBA00022525"/>
    </source>
</evidence>
<dbReference type="InterPro" id="IPR050288">
    <property type="entry name" value="Cellulose_deg_GH3"/>
</dbReference>
<dbReference type="Pfam" id="PF00933">
    <property type="entry name" value="Glyco_hydro_3"/>
    <property type="match status" value="1"/>
</dbReference>
<dbReference type="InterPro" id="IPR002772">
    <property type="entry name" value="Glyco_hydro_3_C"/>
</dbReference>
<evidence type="ECO:0000259" key="16">
    <source>
        <dbReference type="PROSITE" id="PS50948"/>
    </source>
</evidence>
<reference evidence="17 18" key="1">
    <citation type="submission" date="2019-07" db="EMBL/GenBank/DDBJ databases">
        <title>Genomes of Cafeteria roenbergensis.</title>
        <authorList>
            <person name="Fischer M.G."/>
            <person name="Hackl T."/>
            <person name="Roman M."/>
        </authorList>
    </citation>
    <scope>NUCLEOTIDE SEQUENCE [LARGE SCALE GENOMIC DNA]</scope>
    <source>
        <strain evidence="17 18">E4-10P</strain>
    </source>
</reference>
<evidence type="ECO:0000256" key="2">
    <source>
        <dbReference type="ARBA" id="ARBA00004613"/>
    </source>
</evidence>
<comment type="catalytic activity">
    <reaction evidence="1">
        <text>Hydrolysis of terminal, non-reducing beta-D-glucosyl residues with release of beta-D-glucose.</text>
        <dbReference type="EC" id="3.2.1.21"/>
    </reaction>
</comment>
<comment type="subcellular location">
    <subcellularLocation>
        <location evidence="2">Secreted</location>
    </subcellularLocation>
</comment>
<dbReference type="InterPro" id="IPR026891">
    <property type="entry name" value="Fn3-like"/>
</dbReference>
<proteinExistence type="inferred from homology"/>
<accession>A0A5A8DM98</accession>
<dbReference type="SMART" id="SM00223">
    <property type="entry name" value="APPLE"/>
    <property type="match status" value="1"/>
</dbReference>
<evidence type="ECO:0000256" key="14">
    <source>
        <dbReference type="ARBA" id="ARBA00041601"/>
    </source>
</evidence>
<dbReference type="InterPro" id="IPR001764">
    <property type="entry name" value="Glyco_hydro_3_N"/>
</dbReference>
<keyword evidence="9" id="KW-1015">Disulfide bond</keyword>
<dbReference type="Gene3D" id="3.20.20.300">
    <property type="entry name" value="Glycoside hydrolase, family 3, N-terminal domain"/>
    <property type="match status" value="1"/>
</dbReference>
<dbReference type="GO" id="GO:0008422">
    <property type="term" value="F:beta-glucosidase activity"/>
    <property type="evidence" value="ECO:0007669"/>
    <property type="project" value="UniProtKB-EC"/>
</dbReference>
<dbReference type="Gene3D" id="3.50.4.10">
    <property type="entry name" value="Hepatocyte Growth Factor"/>
    <property type="match status" value="1"/>
</dbReference>
<sequence length="739" mass="77363">MSIEDCVHFTHGYDRTPSQNYVGDVPSLTVGGVTIPNMNFEDGPQGVADGTTQVTAWPSALSVVASWDGDAMYAFGKGMATEQYIKGTNVLLGPMINLARVPQGGRNFESQGEDPHLASKLVVHEINGIQSMPVSACHKHFVANSQEYQRHYVVEVLDRRLLWELYYPAFAAATDAGSGVVMCSYNRVRVMNGSQAMSGDTYACENPVTLADLKDRMGFDGFVQSDWGATHSTVDSAKNGLDQEMPGSDYLGQALLDAVKAGTVTEAEVRGMATRILTTFIALDLVDRPPTGNLSANATSAAHNKLARTLAVNGTVLLKNDKKTLPVSKQGLRSVAVIGDLSTVTGGGSGHVIPPYVVDSLQGVSDALNGRFPRPANCTLLKGVDFYQPGNPSVPATSAQDCCAQCTANSGCNAFAYEASGTCWLKPNTNGRVANPNVIGGICAPLPPGAVNVTYSDGSDPAAAAALAAAADVAIVVVATTSSEGSDRPSLALPAAQDAYVAAVAKAQSNTVVVVRSPGAVLMPWVDDVPAIVATFMPGQEAGHAMADVIFGDANPSGRLPLTFLASESDSWLTSEAMYPGVKDPNGNLAAHYTEGLEMGYRWMDAKNIEPLFPFGHGLSFSSFVYSDLQVTGSVSPTSSATVSFTVTNAAGPSGSDVPQLYIAFPQSAGEPPKLLRGFQKVSMGPGGSARVSLPLTARDCSIFSNDKDDFELVPGSFGVLVGASSRDFRLHGTLSVHA</sequence>
<dbReference type="GO" id="GO:0006508">
    <property type="term" value="P:proteolysis"/>
    <property type="evidence" value="ECO:0007669"/>
    <property type="project" value="InterPro"/>
</dbReference>
<dbReference type="CDD" id="cd01100">
    <property type="entry name" value="APPLE_Factor_XI_like"/>
    <property type="match status" value="1"/>
</dbReference>
<keyword evidence="8" id="KW-0378">Hydrolase</keyword>
<evidence type="ECO:0000256" key="12">
    <source>
        <dbReference type="ARBA" id="ARBA00039579"/>
    </source>
</evidence>
<dbReference type="OrthoDB" id="416222at2759"/>
<keyword evidence="6" id="KW-0732">Signal</keyword>
<dbReference type="InterPro" id="IPR003609">
    <property type="entry name" value="Pan_app"/>
</dbReference>
<dbReference type="EMBL" id="VLTO01000088">
    <property type="protein sequence ID" value="KAA0166348.1"/>
    <property type="molecule type" value="Genomic_DNA"/>
</dbReference>
<keyword evidence="5" id="KW-0964">Secreted</keyword>
<keyword evidence="10" id="KW-0326">Glycosidase</keyword>
<dbReference type="EC" id="3.2.1.21" evidence="4"/>
<dbReference type="SMART" id="SM01217">
    <property type="entry name" value="Fn3_like"/>
    <property type="match status" value="1"/>
</dbReference>
<dbReference type="AlphaFoldDB" id="A0A5A8DM98"/>
<dbReference type="Pfam" id="PF14310">
    <property type="entry name" value="Fn3-like"/>
    <property type="match status" value="1"/>
</dbReference>
<dbReference type="InterPro" id="IPR036962">
    <property type="entry name" value="Glyco_hydro_3_N_sf"/>
</dbReference>
<evidence type="ECO:0000256" key="1">
    <source>
        <dbReference type="ARBA" id="ARBA00000448"/>
    </source>
</evidence>
<evidence type="ECO:0000256" key="8">
    <source>
        <dbReference type="ARBA" id="ARBA00022801"/>
    </source>
</evidence>
<protein>
    <recommendedName>
        <fullName evidence="12">Probable beta-glucosidase G</fullName>
        <ecNumber evidence="4">3.2.1.21</ecNumber>
    </recommendedName>
    <alternativeName>
        <fullName evidence="13">Beta-D-glucoside glucohydrolase G</fullName>
    </alternativeName>
    <alternativeName>
        <fullName evidence="14">Cellobiase G</fullName>
    </alternativeName>
    <alternativeName>
        <fullName evidence="15">Gentiobiase G</fullName>
    </alternativeName>
</protein>
<comment type="caution">
    <text evidence="17">The sequence shown here is derived from an EMBL/GenBank/DDBJ whole genome shotgun (WGS) entry which is preliminary data.</text>
</comment>
<comment type="function">
    <text evidence="11">Beta-glucosidases are one of a number of cellulolytic enzymes involved in the degradation of cellulosic biomass. Catalyzes the last step releasing glucose from the inhibitory cellobiose.</text>
</comment>
<organism evidence="17 18">
    <name type="scientific">Cafeteria roenbergensis</name>
    <name type="common">Marine flagellate</name>
    <dbReference type="NCBI Taxonomy" id="33653"/>
    <lineage>
        <taxon>Eukaryota</taxon>
        <taxon>Sar</taxon>
        <taxon>Stramenopiles</taxon>
        <taxon>Bigyra</taxon>
        <taxon>Opalozoa</taxon>
        <taxon>Bicosoecida</taxon>
        <taxon>Cafeteriaceae</taxon>
        <taxon>Cafeteria</taxon>
    </lineage>
</organism>
<keyword evidence="7" id="KW-0677">Repeat</keyword>
<dbReference type="GO" id="GO:0009251">
    <property type="term" value="P:glucan catabolic process"/>
    <property type="evidence" value="ECO:0007669"/>
    <property type="project" value="TreeGrafter"/>
</dbReference>
<evidence type="ECO:0000256" key="11">
    <source>
        <dbReference type="ARBA" id="ARBA00024983"/>
    </source>
</evidence>
<evidence type="ECO:0000313" key="17">
    <source>
        <dbReference type="EMBL" id="KAA0166348.1"/>
    </source>
</evidence>
<evidence type="ECO:0000256" key="10">
    <source>
        <dbReference type="ARBA" id="ARBA00023295"/>
    </source>
</evidence>
<dbReference type="PANTHER" id="PTHR42715:SF12">
    <property type="entry name" value="BETA-GLUCOSIDASE G-RELATED"/>
    <property type="match status" value="1"/>
</dbReference>
<evidence type="ECO:0000313" key="18">
    <source>
        <dbReference type="Proteomes" id="UP000322899"/>
    </source>
</evidence>
<evidence type="ECO:0000256" key="7">
    <source>
        <dbReference type="ARBA" id="ARBA00022737"/>
    </source>
</evidence>
<evidence type="ECO:0000256" key="9">
    <source>
        <dbReference type="ARBA" id="ARBA00023157"/>
    </source>
</evidence>
<dbReference type="Gene3D" id="3.40.50.1700">
    <property type="entry name" value="Glycoside hydrolase family 3 C-terminal domain"/>
    <property type="match status" value="1"/>
</dbReference>
<dbReference type="PROSITE" id="PS50948">
    <property type="entry name" value="PAN"/>
    <property type="match status" value="1"/>
</dbReference>
<evidence type="ECO:0000256" key="3">
    <source>
        <dbReference type="ARBA" id="ARBA00005336"/>
    </source>
</evidence>
<evidence type="ECO:0000256" key="15">
    <source>
        <dbReference type="ARBA" id="ARBA00041808"/>
    </source>
</evidence>
<dbReference type="PRINTS" id="PR00133">
    <property type="entry name" value="GLHYDRLASE3"/>
</dbReference>
<evidence type="ECO:0000256" key="6">
    <source>
        <dbReference type="ARBA" id="ARBA00022729"/>
    </source>
</evidence>
<evidence type="ECO:0000256" key="4">
    <source>
        <dbReference type="ARBA" id="ARBA00012744"/>
    </source>
</evidence>
<dbReference type="PANTHER" id="PTHR42715">
    <property type="entry name" value="BETA-GLUCOSIDASE"/>
    <property type="match status" value="1"/>
</dbReference>
<dbReference type="InterPro" id="IPR000177">
    <property type="entry name" value="Apple"/>
</dbReference>
<gene>
    <name evidence="17" type="ORF">FNF27_07510</name>
</gene>
<comment type="similarity">
    <text evidence="3">Belongs to the glycosyl hydrolase 3 family.</text>
</comment>